<comment type="caution">
    <text evidence="11">The sequence shown here is derived from an EMBL/GenBank/DDBJ whole genome shotgun (WGS) entry which is preliminary data.</text>
</comment>
<comment type="function">
    <text evidence="9">CRISPR (clustered regularly interspaced short palindromic repeat), is an adaptive immune system that provides protection against mobile genetic elements (viruses, transposable elements and conjugative plasmids). CRISPR clusters contain sequences complementary to antecedent mobile elements and target invading nucleic acids. CRISPR clusters are transcribed and processed into CRISPR RNA (crRNA). Functions as a ssRNA-specific endoribonuclease. Involved in the integration of spacer DNA into the CRISPR cassette.</text>
</comment>
<comment type="subunit">
    <text evidence="9">Homodimer, forms a heterotetramer with a Cas1 homodimer.</text>
</comment>
<dbReference type="EC" id="3.1.-.-" evidence="9"/>
<dbReference type="InterPro" id="IPR019199">
    <property type="entry name" value="Virulence_VapD/CRISPR_Cas2"/>
</dbReference>
<dbReference type="InterPro" id="IPR021127">
    <property type="entry name" value="CRISPR_associated_Cas2"/>
</dbReference>
<dbReference type="OrthoDB" id="9798176at2"/>
<name>A0A2P7R609_9GAMM</name>
<dbReference type="PANTHER" id="PTHR34405">
    <property type="entry name" value="CRISPR-ASSOCIATED ENDORIBONUCLEASE CAS2"/>
    <property type="match status" value="1"/>
</dbReference>
<keyword evidence="12" id="KW-1185">Reference proteome</keyword>
<evidence type="ECO:0000313" key="12">
    <source>
        <dbReference type="Proteomes" id="UP000240243"/>
    </source>
</evidence>
<dbReference type="CDD" id="cd09725">
    <property type="entry name" value="Cas2_I_II_III"/>
    <property type="match status" value="1"/>
</dbReference>
<evidence type="ECO:0000256" key="9">
    <source>
        <dbReference type="HAMAP-Rule" id="MF_01471"/>
    </source>
</evidence>
<keyword evidence="3 9" id="KW-0540">Nuclease</keyword>
<feature type="binding site" evidence="9">
    <location>
        <position position="8"/>
    </location>
    <ligand>
        <name>Mg(2+)</name>
        <dbReference type="ChEBI" id="CHEBI:18420"/>
        <note>catalytic</note>
    </ligand>
</feature>
<dbReference type="EMBL" id="PXYG01000003">
    <property type="protein sequence ID" value="PSJ45637.1"/>
    <property type="molecule type" value="Genomic_DNA"/>
</dbReference>
<dbReference type="HAMAP" id="MF_01471">
    <property type="entry name" value="Cas2"/>
    <property type="match status" value="1"/>
</dbReference>
<dbReference type="RefSeq" id="WP_106729501.1">
    <property type="nucleotide sequence ID" value="NZ_PXYG01000003.1"/>
</dbReference>
<dbReference type="Gene3D" id="3.30.70.240">
    <property type="match status" value="1"/>
</dbReference>
<dbReference type="AlphaFoldDB" id="A0A2P7R609"/>
<evidence type="ECO:0000256" key="3">
    <source>
        <dbReference type="ARBA" id="ARBA00022722"/>
    </source>
</evidence>
<organism evidence="11 12">
    <name type="scientific">Zobellella endophytica</name>
    <dbReference type="NCBI Taxonomy" id="2116700"/>
    <lineage>
        <taxon>Bacteria</taxon>
        <taxon>Pseudomonadati</taxon>
        <taxon>Pseudomonadota</taxon>
        <taxon>Gammaproteobacteria</taxon>
        <taxon>Aeromonadales</taxon>
        <taxon>Aeromonadaceae</taxon>
        <taxon>Zobellella</taxon>
    </lineage>
</organism>
<dbReference type="GO" id="GO:0043571">
    <property type="term" value="P:maintenance of CRISPR repeat elements"/>
    <property type="evidence" value="ECO:0007669"/>
    <property type="project" value="UniProtKB-UniRule"/>
</dbReference>
<reference evidence="11 12" key="1">
    <citation type="submission" date="2018-03" db="EMBL/GenBank/DDBJ databases">
        <title>The draft genome of Zobellella sp. 59N8.</title>
        <authorList>
            <person name="Liu L."/>
            <person name="Li L."/>
            <person name="Zhang X."/>
            <person name="Liang L."/>
            <person name="Wang T."/>
        </authorList>
    </citation>
    <scope>NUCLEOTIDE SEQUENCE [LARGE SCALE GENOMIC DNA]</scope>
    <source>
        <strain evidence="11 12">59N8</strain>
    </source>
</reference>
<keyword evidence="4 9" id="KW-0479">Metal-binding</keyword>
<keyword evidence="7 9" id="KW-0460">Magnesium</keyword>
<gene>
    <name evidence="9 11" type="primary">cas2</name>
    <name evidence="11" type="ORF">C7H85_09645</name>
</gene>
<evidence type="ECO:0000256" key="4">
    <source>
        <dbReference type="ARBA" id="ARBA00022723"/>
    </source>
</evidence>
<dbReference type="GO" id="GO:0016787">
    <property type="term" value="F:hydrolase activity"/>
    <property type="evidence" value="ECO:0007669"/>
    <property type="project" value="UniProtKB-KW"/>
</dbReference>
<protein>
    <recommendedName>
        <fullName evidence="9">CRISPR-associated endoribonuclease Cas2</fullName>
        <ecNumber evidence="9">3.1.-.-</ecNumber>
    </recommendedName>
</protein>
<evidence type="ECO:0000256" key="1">
    <source>
        <dbReference type="ARBA" id="ARBA00001946"/>
    </source>
</evidence>
<sequence>MLVLITYDVSVITAAGRRRLRNIAKVCLDHGVRVQNSVFECEVSPDQFVYLKTKLLDIFDPEEDSLRFYFLGKKGHQKVEHVGAKPTADPLRDPLIL</sequence>
<dbReference type="GO" id="GO:0046872">
    <property type="term" value="F:metal ion binding"/>
    <property type="evidence" value="ECO:0007669"/>
    <property type="project" value="UniProtKB-UniRule"/>
</dbReference>
<dbReference type="GO" id="GO:0004521">
    <property type="term" value="F:RNA endonuclease activity"/>
    <property type="evidence" value="ECO:0007669"/>
    <property type="project" value="UniProtKB-UniRule"/>
</dbReference>
<comment type="cofactor">
    <cofactor evidence="1 9">
        <name>Mg(2+)</name>
        <dbReference type="ChEBI" id="CHEBI:18420"/>
    </cofactor>
</comment>
<dbReference type="PIRSF" id="PIRSF032582">
    <property type="entry name" value="Cas2"/>
    <property type="match status" value="1"/>
</dbReference>
<dbReference type="Proteomes" id="UP000240243">
    <property type="component" value="Unassembled WGS sequence"/>
</dbReference>
<accession>A0A2P7R609</accession>
<evidence type="ECO:0000313" key="11">
    <source>
        <dbReference type="EMBL" id="PSJ45637.1"/>
    </source>
</evidence>
<proteinExistence type="inferred from homology"/>
<dbReference type="SUPFAM" id="SSF143430">
    <property type="entry name" value="TTP0101/SSO1404-like"/>
    <property type="match status" value="1"/>
</dbReference>
<keyword evidence="6 9" id="KW-0378">Hydrolase</keyword>
<dbReference type="NCBIfam" id="TIGR01573">
    <property type="entry name" value="cas2"/>
    <property type="match status" value="1"/>
</dbReference>
<keyword evidence="5 9" id="KW-0255">Endonuclease</keyword>
<dbReference type="GO" id="GO:0051607">
    <property type="term" value="P:defense response to virus"/>
    <property type="evidence" value="ECO:0007669"/>
    <property type="project" value="UniProtKB-UniRule"/>
</dbReference>
<evidence type="ECO:0000256" key="7">
    <source>
        <dbReference type="ARBA" id="ARBA00022842"/>
    </source>
</evidence>
<evidence type="ECO:0000256" key="8">
    <source>
        <dbReference type="ARBA" id="ARBA00023118"/>
    </source>
</evidence>
<evidence type="ECO:0000256" key="2">
    <source>
        <dbReference type="ARBA" id="ARBA00009959"/>
    </source>
</evidence>
<evidence type="ECO:0000256" key="10">
    <source>
        <dbReference type="PIRNR" id="PIRNR032582"/>
    </source>
</evidence>
<comment type="similarity">
    <text evidence="2 9 10">Belongs to the CRISPR-associated endoribonuclease Cas2 protein family.</text>
</comment>
<dbReference type="PANTHER" id="PTHR34405:SF3">
    <property type="entry name" value="CRISPR-ASSOCIATED ENDORIBONUCLEASE CAS2 3"/>
    <property type="match status" value="1"/>
</dbReference>
<evidence type="ECO:0000256" key="5">
    <source>
        <dbReference type="ARBA" id="ARBA00022759"/>
    </source>
</evidence>
<keyword evidence="8 9" id="KW-0051">Antiviral defense</keyword>
<dbReference type="Pfam" id="PF09827">
    <property type="entry name" value="CRISPR_Cas2"/>
    <property type="match status" value="1"/>
</dbReference>
<evidence type="ECO:0000256" key="6">
    <source>
        <dbReference type="ARBA" id="ARBA00022801"/>
    </source>
</evidence>